<evidence type="ECO:0000313" key="7">
    <source>
        <dbReference type="EMBL" id="PWN93862.1"/>
    </source>
</evidence>
<feature type="region of interest" description="Disordered" evidence="5">
    <location>
        <begin position="1"/>
        <end position="65"/>
    </location>
</feature>
<feature type="region of interest" description="Disordered" evidence="5">
    <location>
        <begin position="127"/>
        <end position="154"/>
    </location>
</feature>
<feature type="transmembrane region" description="Helical" evidence="6">
    <location>
        <begin position="316"/>
        <end position="337"/>
    </location>
</feature>
<dbReference type="OrthoDB" id="5982228at2759"/>
<keyword evidence="8" id="KW-1185">Reference proteome</keyword>
<feature type="compositionally biased region" description="Acidic residues" evidence="5">
    <location>
        <begin position="50"/>
        <end position="60"/>
    </location>
</feature>
<comment type="subcellular location">
    <subcellularLocation>
        <location evidence="1">Membrane</location>
        <topology evidence="1">Multi-pass membrane protein</topology>
    </subcellularLocation>
</comment>
<gene>
    <name evidence="7" type="ORF">FA10DRAFT_264455</name>
</gene>
<dbReference type="EMBL" id="KZ819634">
    <property type="protein sequence ID" value="PWN93862.1"/>
    <property type="molecule type" value="Genomic_DNA"/>
</dbReference>
<dbReference type="AlphaFoldDB" id="A0A316YXK6"/>
<reference evidence="7 8" key="1">
    <citation type="journal article" date="2018" name="Mol. Biol. Evol.">
        <title>Broad Genomic Sampling Reveals a Smut Pathogenic Ancestry of the Fungal Clade Ustilaginomycotina.</title>
        <authorList>
            <person name="Kijpornyongpan T."/>
            <person name="Mondo S.J."/>
            <person name="Barry K."/>
            <person name="Sandor L."/>
            <person name="Lee J."/>
            <person name="Lipzen A."/>
            <person name="Pangilinan J."/>
            <person name="LaButti K."/>
            <person name="Hainaut M."/>
            <person name="Henrissat B."/>
            <person name="Grigoriev I.V."/>
            <person name="Spatafora J.W."/>
            <person name="Aime M.C."/>
        </authorList>
    </citation>
    <scope>NUCLEOTIDE SEQUENCE [LARGE SCALE GENOMIC DNA]</scope>
    <source>
        <strain evidence="7 8">MCA 4198</strain>
    </source>
</reference>
<dbReference type="PANTHER" id="PTHR11785:SF512">
    <property type="entry name" value="SOBREMESA, ISOFORM B"/>
    <property type="match status" value="1"/>
</dbReference>
<dbReference type="RefSeq" id="XP_025381060.1">
    <property type="nucleotide sequence ID" value="XM_025520653.1"/>
</dbReference>
<feature type="region of interest" description="Disordered" evidence="5">
    <location>
        <begin position="635"/>
        <end position="690"/>
    </location>
</feature>
<feature type="transmembrane region" description="Helical" evidence="6">
    <location>
        <begin position="193"/>
        <end position="214"/>
    </location>
</feature>
<evidence type="ECO:0000256" key="2">
    <source>
        <dbReference type="ARBA" id="ARBA00022692"/>
    </source>
</evidence>
<evidence type="ECO:0008006" key="9">
    <source>
        <dbReference type="Google" id="ProtNLM"/>
    </source>
</evidence>
<evidence type="ECO:0000256" key="5">
    <source>
        <dbReference type="SAM" id="MobiDB-lite"/>
    </source>
</evidence>
<dbReference type="InParanoid" id="A0A316YXK6"/>
<feature type="transmembrane region" description="Helical" evidence="6">
    <location>
        <begin position="403"/>
        <end position="424"/>
    </location>
</feature>
<dbReference type="InterPro" id="IPR050598">
    <property type="entry name" value="AminoAcid_Transporter"/>
</dbReference>
<sequence>MVSNDPVAAAIATKGVEDEASSLHSSQPHHSTILDDIVPKRDETKVAGGDYDDDQDDEDGPVVFDASDVQLASAQDSPQSARSASSANIARASFESVGFGYRDHLLPLSLSGDGDYDDDSTGYGAGSSGLGYGLPEGSMGARSRRSSGRGRRDERRMSLIDGIALTVGVQIGSGIFSSPGVVTLNTGSVGSSLVVWLVSGVLAWTGASSFAELGAAIPLNGGAQAYLNYAFGPLSAYLFAWSAIVCLKPGSGAIIAIIFGEYMARVFYHSTSGDTADPHEKGLEGIPDWSIKLIAVAVVIIVAVMNALSAKLGTRTQVATTIVKLAALIAVPILAIIQATRSKMPEASTHAFSSLSSLFEGSATSPGAYALALYSGLWAFDGWDQTSYVAGEMKNVNRDLPRVIHSSLAVVVLIFLSTVTSYFVVLTPVLVSRTNTVALDFGSAVFGTAGGLLFAFLVAFSCFGALNGSFYTSSRLVYVAGREGYLPTVFGRLNNRTRTPVAATILQALLIILFVLFGSGFASLVNFYGVCSWFFYFFTVCGLLSLRIKEPNLERPYQTWLSTPILFSAVALFLLFMPIFSAPLEGAAALCFIAAGVPMYYATQSAGREAVANIPGLRTVVGALQSCMGRREEERDPFGRRRVTRRKMQRGGGLEDLEEEEEEGEEEEVVEMLPRDSAAEQDPSTDSSKA</sequence>
<feature type="compositionally biased region" description="Acidic residues" evidence="5">
    <location>
        <begin position="655"/>
        <end position="670"/>
    </location>
</feature>
<feature type="transmembrane region" description="Helical" evidence="6">
    <location>
        <begin position="586"/>
        <end position="603"/>
    </location>
</feature>
<dbReference type="PANTHER" id="PTHR11785">
    <property type="entry name" value="AMINO ACID TRANSPORTER"/>
    <property type="match status" value="1"/>
</dbReference>
<evidence type="ECO:0000256" key="6">
    <source>
        <dbReference type="SAM" id="Phobius"/>
    </source>
</evidence>
<keyword evidence="2 6" id="KW-0812">Transmembrane</keyword>
<feature type="transmembrane region" description="Helical" evidence="6">
    <location>
        <begin position="444"/>
        <end position="466"/>
    </location>
</feature>
<keyword evidence="4 6" id="KW-0472">Membrane</keyword>
<dbReference type="FunFam" id="1.20.1740.10:FF:000042">
    <property type="entry name" value="Similar to amino acid transporter"/>
    <property type="match status" value="1"/>
</dbReference>
<keyword evidence="3 6" id="KW-1133">Transmembrane helix</keyword>
<protein>
    <recommendedName>
        <fullName evidence="9">Amino acid transporter</fullName>
    </recommendedName>
</protein>
<organism evidence="7 8">
    <name type="scientific">Acaromyces ingoldii</name>
    <dbReference type="NCBI Taxonomy" id="215250"/>
    <lineage>
        <taxon>Eukaryota</taxon>
        <taxon>Fungi</taxon>
        <taxon>Dikarya</taxon>
        <taxon>Basidiomycota</taxon>
        <taxon>Ustilaginomycotina</taxon>
        <taxon>Exobasidiomycetes</taxon>
        <taxon>Exobasidiales</taxon>
        <taxon>Cryptobasidiaceae</taxon>
        <taxon>Acaromyces</taxon>
    </lineage>
</organism>
<feature type="transmembrane region" description="Helical" evidence="6">
    <location>
        <begin position="289"/>
        <end position="310"/>
    </location>
</feature>
<feature type="transmembrane region" description="Helical" evidence="6">
    <location>
        <begin position="560"/>
        <end position="580"/>
    </location>
</feature>
<dbReference type="Pfam" id="PF13520">
    <property type="entry name" value="AA_permease_2"/>
    <property type="match status" value="1"/>
</dbReference>
<evidence type="ECO:0000256" key="1">
    <source>
        <dbReference type="ARBA" id="ARBA00004141"/>
    </source>
</evidence>
<dbReference type="GO" id="GO:0016020">
    <property type="term" value="C:membrane"/>
    <property type="evidence" value="ECO:0007669"/>
    <property type="project" value="UniProtKB-SubCell"/>
</dbReference>
<feature type="transmembrane region" description="Helical" evidence="6">
    <location>
        <begin position="159"/>
        <end position="181"/>
    </location>
</feature>
<name>A0A316YXK6_9BASI</name>
<dbReference type="GeneID" id="37042569"/>
<dbReference type="Gene3D" id="1.20.1740.10">
    <property type="entry name" value="Amino acid/polyamine transporter I"/>
    <property type="match status" value="1"/>
</dbReference>
<dbReference type="STRING" id="215250.A0A316YXK6"/>
<dbReference type="InterPro" id="IPR002293">
    <property type="entry name" value="AA/rel_permease1"/>
</dbReference>
<feature type="compositionally biased region" description="Basic residues" evidence="5">
    <location>
        <begin position="640"/>
        <end position="649"/>
    </location>
</feature>
<evidence type="ECO:0000256" key="3">
    <source>
        <dbReference type="ARBA" id="ARBA00022989"/>
    </source>
</evidence>
<feature type="transmembrane region" description="Helical" evidence="6">
    <location>
        <begin position="527"/>
        <end position="548"/>
    </location>
</feature>
<evidence type="ECO:0000313" key="8">
    <source>
        <dbReference type="Proteomes" id="UP000245768"/>
    </source>
</evidence>
<evidence type="ECO:0000256" key="4">
    <source>
        <dbReference type="ARBA" id="ARBA00023136"/>
    </source>
</evidence>
<feature type="transmembrane region" description="Helical" evidence="6">
    <location>
        <begin position="501"/>
        <end position="521"/>
    </location>
</feature>
<dbReference type="GO" id="GO:0015179">
    <property type="term" value="F:L-amino acid transmembrane transporter activity"/>
    <property type="evidence" value="ECO:0007669"/>
    <property type="project" value="TreeGrafter"/>
</dbReference>
<dbReference type="Proteomes" id="UP000245768">
    <property type="component" value="Unassembled WGS sequence"/>
</dbReference>
<proteinExistence type="predicted"/>
<accession>A0A316YXK6</accession>